<evidence type="ECO:0000313" key="1">
    <source>
        <dbReference type="EnsemblPlants" id="AET5Gv20618700.2"/>
    </source>
</evidence>
<evidence type="ECO:0000313" key="2">
    <source>
        <dbReference type="Proteomes" id="UP000015105"/>
    </source>
</evidence>
<dbReference type="Proteomes" id="UP000015105">
    <property type="component" value="Chromosome 5D"/>
</dbReference>
<dbReference type="EnsemblPlants" id="AET5Gv20618700.2">
    <property type="protein sequence ID" value="AET5Gv20618700.2"/>
    <property type="gene ID" value="AET5Gv20618700"/>
</dbReference>
<reference evidence="1" key="5">
    <citation type="journal article" date="2021" name="G3 (Bethesda)">
        <title>Aegilops tauschii genome assembly Aet v5.0 features greater sequence contiguity and improved annotation.</title>
        <authorList>
            <person name="Wang L."/>
            <person name="Zhu T."/>
            <person name="Rodriguez J.C."/>
            <person name="Deal K.R."/>
            <person name="Dubcovsky J."/>
            <person name="McGuire P.E."/>
            <person name="Lux T."/>
            <person name="Spannagl M."/>
            <person name="Mayer K.F.X."/>
            <person name="Baldrich P."/>
            <person name="Meyers B.C."/>
            <person name="Huo N."/>
            <person name="Gu Y.Q."/>
            <person name="Zhou H."/>
            <person name="Devos K.M."/>
            <person name="Bennetzen J.L."/>
            <person name="Unver T."/>
            <person name="Budak H."/>
            <person name="Gulick P.J."/>
            <person name="Galiba G."/>
            <person name="Kalapos B."/>
            <person name="Nelson D.R."/>
            <person name="Li P."/>
            <person name="You F.M."/>
            <person name="Luo M.C."/>
            <person name="Dvorak J."/>
        </authorList>
    </citation>
    <scope>NUCLEOTIDE SEQUENCE [LARGE SCALE GENOMIC DNA]</scope>
    <source>
        <strain evidence="1">cv. AL8/78</strain>
    </source>
</reference>
<accession>A0A453L3G6</accession>
<sequence>SRETGVAGGVCCCLGTGFRCGGTWVMVAPLAAGRMESSGAAARNISIVRSGGAGTAVGIRPLLGTSQNLKNQGPPARPMSCSSWLQIHTACRWQSWAV</sequence>
<dbReference type="Gramene" id="AET5Gv20618700.2">
    <property type="protein sequence ID" value="AET5Gv20618700.2"/>
    <property type="gene ID" value="AET5Gv20618700"/>
</dbReference>
<reference evidence="1" key="4">
    <citation type="submission" date="2019-03" db="UniProtKB">
        <authorList>
            <consortium name="EnsemblPlants"/>
        </authorList>
    </citation>
    <scope>IDENTIFICATION</scope>
</reference>
<keyword evidence="2" id="KW-1185">Reference proteome</keyword>
<reference evidence="1" key="3">
    <citation type="journal article" date="2017" name="Nature">
        <title>Genome sequence of the progenitor of the wheat D genome Aegilops tauschii.</title>
        <authorList>
            <person name="Luo M.C."/>
            <person name="Gu Y.Q."/>
            <person name="Puiu D."/>
            <person name="Wang H."/>
            <person name="Twardziok S.O."/>
            <person name="Deal K.R."/>
            <person name="Huo N."/>
            <person name="Zhu T."/>
            <person name="Wang L."/>
            <person name="Wang Y."/>
            <person name="McGuire P.E."/>
            <person name="Liu S."/>
            <person name="Long H."/>
            <person name="Ramasamy R.K."/>
            <person name="Rodriguez J.C."/>
            <person name="Van S.L."/>
            <person name="Yuan L."/>
            <person name="Wang Z."/>
            <person name="Xia Z."/>
            <person name="Xiao L."/>
            <person name="Anderson O.D."/>
            <person name="Ouyang S."/>
            <person name="Liang Y."/>
            <person name="Zimin A.V."/>
            <person name="Pertea G."/>
            <person name="Qi P."/>
            <person name="Bennetzen J.L."/>
            <person name="Dai X."/>
            <person name="Dawson M.W."/>
            <person name="Muller H.G."/>
            <person name="Kugler K."/>
            <person name="Rivarola-Duarte L."/>
            <person name="Spannagl M."/>
            <person name="Mayer K.F.X."/>
            <person name="Lu F.H."/>
            <person name="Bevan M.W."/>
            <person name="Leroy P."/>
            <person name="Li P."/>
            <person name="You F.M."/>
            <person name="Sun Q."/>
            <person name="Liu Z."/>
            <person name="Lyons E."/>
            <person name="Wicker T."/>
            <person name="Salzberg S.L."/>
            <person name="Devos K.M."/>
            <person name="Dvorak J."/>
        </authorList>
    </citation>
    <scope>NUCLEOTIDE SEQUENCE [LARGE SCALE GENOMIC DNA]</scope>
    <source>
        <strain evidence="1">cv. AL8/78</strain>
    </source>
</reference>
<organism evidence="1 2">
    <name type="scientific">Aegilops tauschii subsp. strangulata</name>
    <name type="common">Goatgrass</name>
    <dbReference type="NCBI Taxonomy" id="200361"/>
    <lineage>
        <taxon>Eukaryota</taxon>
        <taxon>Viridiplantae</taxon>
        <taxon>Streptophyta</taxon>
        <taxon>Embryophyta</taxon>
        <taxon>Tracheophyta</taxon>
        <taxon>Spermatophyta</taxon>
        <taxon>Magnoliopsida</taxon>
        <taxon>Liliopsida</taxon>
        <taxon>Poales</taxon>
        <taxon>Poaceae</taxon>
        <taxon>BOP clade</taxon>
        <taxon>Pooideae</taxon>
        <taxon>Triticodae</taxon>
        <taxon>Triticeae</taxon>
        <taxon>Triticinae</taxon>
        <taxon>Aegilops</taxon>
    </lineage>
</organism>
<name>A0A453L3G6_AEGTS</name>
<proteinExistence type="predicted"/>
<protein>
    <submittedName>
        <fullName evidence="1">Uncharacterized protein</fullName>
    </submittedName>
</protein>
<reference evidence="2" key="1">
    <citation type="journal article" date="2014" name="Science">
        <title>Ancient hybridizations among the ancestral genomes of bread wheat.</title>
        <authorList>
            <consortium name="International Wheat Genome Sequencing Consortium,"/>
            <person name="Marcussen T."/>
            <person name="Sandve S.R."/>
            <person name="Heier L."/>
            <person name="Spannagl M."/>
            <person name="Pfeifer M."/>
            <person name="Jakobsen K.S."/>
            <person name="Wulff B.B."/>
            <person name="Steuernagel B."/>
            <person name="Mayer K.F."/>
            <person name="Olsen O.A."/>
        </authorList>
    </citation>
    <scope>NUCLEOTIDE SEQUENCE [LARGE SCALE GENOMIC DNA]</scope>
    <source>
        <strain evidence="2">cv. AL8/78</strain>
    </source>
</reference>
<dbReference type="AlphaFoldDB" id="A0A453L3G6"/>
<reference evidence="2" key="2">
    <citation type="journal article" date="2017" name="Nat. Plants">
        <title>The Aegilops tauschii genome reveals multiple impacts of transposons.</title>
        <authorList>
            <person name="Zhao G."/>
            <person name="Zou C."/>
            <person name="Li K."/>
            <person name="Wang K."/>
            <person name="Li T."/>
            <person name="Gao L."/>
            <person name="Zhang X."/>
            <person name="Wang H."/>
            <person name="Yang Z."/>
            <person name="Liu X."/>
            <person name="Jiang W."/>
            <person name="Mao L."/>
            <person name="Kong X."/>
            <person name="Jiao Y."/>
            <person name="Jia J."/>
        </authorList>
    </citation>
    <scope>NUCLEOTIDE SEQUENCE [LARGE SCALE GENOMIC DNA]</scope>
    <source>
        <strain evidence="2">cv. AL8/78</strain>
    </source>
</reference>